<dbReference type="Proteomes" id="UP000216752">
    <property type="component" value="Chromosome"/>
</dbReference>
<organism evidence="1 2">
    <name type="scientific">Sporomusa silvacetica DSM 10669</name>
    <dbReference type="NCBI Taxonomy" id="1123289"/>
    <lineage>
        <taxon>Bacteria</taxon>
        <taxon>Bacillati</taxon>
        <taxon>Bacillota</taxon>
        <taxon>Negativicutes</taxon>
        <taxon>Selenomonadales</taxon>
        <taxon>Sporomusaceae</taxon>
        <taxon>Sporomusa</taxon>
    </lineage>
</organism>
<name>A0ABZ3IIQ3_9FIRM</name>
<gene>
    <name evidence="1" type="ORF">SPSIL_014120</name>
</gene>
<evidence type="ECO:0000313" key="2">
    <source>
        <dbReference type="Proteomes" id="UP000216752"/>
    </source>
</evidence>
<sequence length="171" mass="19407">MKRNVKPITPRCGLCKKLYSSKDDDGSGLCLKCRPANSQPILAVKRQLKQTIVMEVGKMMDDFDQEEQEKQAIVTIAEAQQERSEISGDIDSTENQVTDEANPSELKIEDIIKPGRYGVTNSQMIPALKKVIAEKSVEKLALLKQTYFYAYDKSIRYLKKSEREFIANNDI</sequence>
<proteinExistence type="predicted"/>
<dbReference type="RefSeq" id="WP_245867424.1">
    <property type="nucleotide sequence ID" value="NZ_CP155573.1"/>
</dbReference>
<reference evidence="1" key="1">
    <citation type="submission" date="2024-05" db="EMBL/GenBank/DDBJ databases">
        <title>Isolation and characterization of Sporomusa carbonis sp. nov., a carboxydotrophic hydrogenogen in the genus of Sporomusa isolated from a charcoal burning pile.</title>
        <authorList>
            <person name="Boeer T."/>
            <person name="Rosenbaum F."/>
            <person name="Eysell L."/>
            <person name="Mueller V."/>
            <person name="Daniel R."/>
            <person name="Poehlein A."/>
        </authorList>
    </citation>
    <scope>NUCLEOTIDE SEQUENCE [LARGE SCALE GENOMIC DNA]</scope>
    <source>
        <strain evidence="1">DSM 10669</strain>
    </source>
</reference>
<accession>A0ABZ3IIQ3</accession>
<keyword evidence="2" id="KW-1185">Reference proteome</keyword>
<protein>
    <submittedName>
        <fullName evidence="1">Uncharacterized protein</fullName>
    </submittedName>
</protein>
<dbReference type="EMBL" id="CP155573">
    <property type="protein sequence ID" value="XFO65303.1"/>
    <property type="molecule type" value="Genomic_DNA"/>
</dbReference>
<evidence type="ECO:0000313" key="1">
    <source>
        <dbReference type="EMBL" id="XFO65303.1"/>
    </source>
</evidence>